<gene>
    <name evidence="2" type="ORF">J1902_18540</name>
</gene>
<sequence>MAGTFFQVVVRYTVKPGETDTVLRLLGEMASATRSEEANLAYDFFQGAEDPAQIVILERYRDAAGFAAHREYEHFERIGVSQIIPRLAGRAIQTFENAADS</sequence>
<dbReference type="InterPro" id="IPR050744">
    <property type="entry name" value="AI-2_Isomerase_LsrG"/>
</dbReference>
<dbReference type="PROSITE" id="PS51725">
    <property type="entry name" value="ABM"/>
    <property type="match status" value="1"/>
</dbReference>
<dbReference type="PANTHER" id="PTHR33336:SF3">
    <property type="entry name" value="ABM DOMAIN-CONTAINING PROTEIN"/>
    <property type="match status" value="1"/>
</dbReference>
<dbReference type="GO" id="GO:0004497">
    <property type="term" value="F:monooxygenase activity"/>
    <property type="evidence" value="ECO:0007669"/>
    <property type="project" value="UniProtKB-KW"/>
</dbReference>
<keyword evidence="2" id="KW-0503">Monooxygenase</keyword>
<dbReference type="PANTHER" id="PTHR33336">
    <property type="entry name" value="QUINOL MONOOXYGENASE YGIN-RELATED"/>
    <property type="match status" value="1"/>
</dbReference>
<organism evidence="2 3">
    <name type="scientific">Arthrobacter cavernae</name>
    <dbReference type="NCBI Taxonomy" id="2817681"/>
    <lineage>
        <taxon>Bacteria</taxon>
        <taxon>Bacillati</taxon>
        <taxon>Actinomycetota</taxon>
        <taxon>Actinomycetes</taxon>
        <taxon>Micrococcales</taxon>
        <taxon>Micrococcaceae</taxon>
        <taxon>Arthrobacter</taxon>
    </lineage>
</organism>
<evidence type="ECO:0000313" key="2">
    <source>
        <dbReference type="EMBL" id="MBO1269927.1"/>
    </source>
</evidence>
<dbReference type="InterPro" id="IPR007138">
    <property type="entry name" value="ABM_dom"/>
</dbReference>
<dbReference type="Pfam" id="PF03992">
    <property type="entry name" value="ABM"/>
    <property type="match status" value="1"/>
</dbReference>
<accession>A0A939HFF1</accession>
<keyword evidence="2" id="KW-0560">Oxidoreductase</keyword>
<evidence type="ECO:0000259" key="1">
    <source>
        <dbReference type="PROSITE" id="PS51725"/>
    </source>
</evidence>
<dbReference type="SUPFAM" id="SSF54909">
    <property type="entry name" value="Dimeric alpha+beta barrel"/>
    <property type="match status" value="1"/>
</dbReference>
<dbReference type="InterPro" id="IPR011008">
    <property type="entry name" value="Dimeric_a/b-barrel"/>
</dbReference>
<dbReference type="Gene3D" id="3.30.70.100">
    <property type="match status" value="1"/>
</dbReference>
<evidence type="ECO:0000313" key="3">
    <source>
        <dbReference type="Proteomes" id="UP000664164"/>
    </source>
</evidence>
<dbReference type="Proteomes" id="UP000664164">
    <property type="component" value="Unassembled WGS sequence"/>
</dbReference>
<dbReference type="RefSeq" id="WP_207617847.1">
    <property type="nucleotide sequence ID" value="NZ_JAFNLL010000072.1"/>
</dbReference>
<feature type="domain" description="ABM" evidence="1">
    <location>
        <begin position="6"/>
        <end position="95"/>
    </location>
</feature>
<keyword evidence="3" id="KW-1185">Reference proteome</keyword>
<protein>
    <submittedName>
        <fullName evidence="2">Antibiotic biosynthesis monooxygenase</fullName>
    </submittedName>
</protein>
<comment type="caution">
    <text evidence="2">The sequence shown here is derived from an EMBL/GenBank/DDBJ whole genome shotgun (WGS) entry which is preliminary data.</text>
</comment>
<dbReference type="EMBL" id="JAFNLL010000072">
    <property type="protein sequence ID" value="MBO1269927.1"/>
    <property type="molecule type" value="Genomic_DNA"/>
</dbReference>
<dbReference type="AlphaFoldDB" id="A0A939HFF1"/>
<proteinExistence type="predicted"/>
<reference evidence="2" key="1">
    <citation type="submission" date="2021-03" db="EMBL/GenBank/DDBJ databases">
        <title>A new species, PO-11, isolated from a karst cave deposit.</title>
        <authorList>
            <person name="Zhaoxiaoyong W."/>
        </authorList>
    </citation>
    <scope>NUCLEOTIDE SEQUENCE</scope>
    <source>
        <strain evidence="2">PO-11</strain>
    </source>
</reference>
<name>A0A939HFF1_9MICC</name>